<evidence type="ECO:0000259" key="1">
    <source>
        <dbReference type="Pfam" id="PF12937"/>
    </source>
</evidence>
<reference evidence="2 3" key="1">
    <citation type="journal article" date="2016" name="Mol. Biol. Evol.">
        <title>Comparative Genomics of Early-Diverging Mushroom-Forming Fungi Provides Insights into the Origins of Lignocellulose Decay Capabilities.</title>
        <authorList>
            <person name="Nagy L.G."/>
            <person name="Riley R."/>
            <person name="Tritt A."/>
            <person name="Adam C."/>
            <person name="Daum C."/>
            <person name="Floudas D."/>
            <person name="Sun H."/>
            <person name="Yadav J.S."/>
            <person name="Pangilinan J."/>
            <person name="Larsson K.H."/>
            <person name="Matsuura K."/>
            <person name="Barry K."/>
            <person name="Labutti K."/>
            <person name="Kuo R."/>
            <person name="Ohm R.A."/>
            <person name="Bhattacharya S.S."/>
            <person name="Shirouzu T."/>
            <person name="Yoshinaga Y."/>
            <person name="Martin F.M."/>
            <person name="Grigoriev I.V."/>
            <person name="Hibbett D.S."/>
        </authorList>
    </citation>
    <scope>NUCLEOTIDE SEQUENCE [LARGE SCALE GENOMIC DNA]</scope>
    <source>
        <strain evidence="2 3">TUFC12733</strain>
    </source>
</reference>
<dbReference type="Proteomes" id="UP000076738">
    <property type="component" value="Unassembled WGS sequence"/>
</dbReference>
<organism evidence="2 3">
    <name type="scientific">Calocera viscosa (strain TUFC12733)</name>
    <dbReference type="NCBI Taxonomy" id="1330018"/>
    <lineage>
        <taxon>Eukaryota</taxon>
        <taxon>Fungi</taxon>
        <taxon>Dikarya</taxon>
        <taxon>Basidiomycota</taxon>
        <taxon>Agaricomycotina</taxon>
        <taxon>Dacrymycetes</taxon>
        <taxon>Dacrymycetales</taxon>
        <taxon>Dacrymycetaceae</taxon>
        <taxon>Calocera</taxon>
    </lineage>
</organism>
<dbReference type="EMBL" id="KV417293">
    <property type="protein sequence ID" value="KZO94624.1"/>
    <property type="molecule type" value="Genomic_DNA"/>
</dbReference>
<sequence>MSATKLTLTDNVVQQRRTPIHRLNADILLHVFTICRDDEPVDIWTLSRVCSRWRSLALEHSFLWTRITVNQPSIDLLGYYGLRNWLDEWILRTGTTGALDVVIDTKNTGTYSSWYWSSIDDFRDMLLAVAREAHRWRSFSYTLDLPWETGFGSTYPWETQSAKQKFLERVRSVPLLRSMCLMQRGAGEFCAYSPQTVYSLLHHDTDLHLSSLSLLNVKVTEDIPRGKLDRFSYQVTPDCSFGREAVLSALKTYSSMRCLHLSGWIDPEDDESSAIVLGGLEELHVEPDVETANILSSVDMPCLAKLTVGGRGRIVRDRLTSLSSMTTRNNSDAIQFLRDFSFRPHSSLLTTLVLNLSAKDVPWSCIASFRSLETLRIAVSILHFSWLTTPRNLSDLWTKKRWDDGEPTWLLPRLQMLILEVDADRGFNHSVRIKWTQLDAEWKRHSHDRWAAAHQTDENIAVLDIDIITSSRKMEVREVARSIDHATAIE</sequence>
<dbReference type="Gene3D" id="1.20.1280.50">
    <property type="match status" value="1"/>
</dbReference>
<protein>
    <recommendedName>
        <fullName evidence="1">F-box domain-containing protein</fullName>
    </recommendedName>
</protein>
<feature type="domain" description="F-box" evidence="1">
    <location>
        <begin position="26"/>
        <end position="68"/>
    </location>
</feature>
<dbReference type="CDD" id="cd09917">
    <property type="entry name" value="F-box_SF"/>
    <property type="match status" value="1"/>
</dbReference>
<keyword evidence="3" id="KW-1185">Reference proteome</keyword>
<evidence type="ECO:0000313" key="2">
    <source>
        <dbReference type="EMBL" id="KZO94624.1"/>
    </source>
</evidence>
<evidence type="ECO:0000313" key="3">
    <source>
        <dbReference type="Proteomes" id="UP000076738"/>
    </source>
</evidence>
<gene>
    <name evidence="2" type="ORF">CALVIDRAFT_195473</name>
</gene>
<dbReference type="InterPro" id="IPR001810">
    <property type="entry name" value="F-box_dom"/>
</dbReference>
<dbReference type="STRING" id="1330018.A0A167KGE1"/>
<dbReference type="AlphaFoldDB" id="A0A167KGE1"/>
<proteinExistence type="predicted"/>
<dbReference type="InterPro" id="IPR036047">
    <property type="entry name" value="F-box-like_dom_sf"/>
</dbReference>
<dbReference type="OrthoDB" id="3365698at2759"/>
<name>A0A167KGE1_CALVF</name>
<accession>A0A167KGE1</accession>
<dbReference type="SUPFAM" id="SSF81383">
    <property type="entry name" value="F-box domain"/>
    <property type="match status" value="1"/>
</dbReference>
<dbReference type="Pfam" id="PF12937">
    <property type="entry name" value="F-box-like"/>
    <property type="match status" value="1"/>
</dbReference>